<proteinExistence type="predicted"/>
<dbReference type="EMBL" id="JARK01001374">
    <property type="protein sequence ID" value="EYC15009.1"/>
    <property type="molecule type" value="Genomic_DNA"/>
</dbReference>
<evidence type="ECO:0000313" key="1">
    <source>
        <dbReference type="EMBL" id="EYC15009.1"/>
    </source>
</evidence>
<evidence type="ECO:0000313" key="2">
    <source>
        <dbReference type="Proteomes" id="UP000024635"/>
    </source>
</evidence>
<name>A0A016UI30_9BILA</name>
<gene>
    <name evidence="1" type="primary">Acey_s0038.g3576</name>
    <name evidence="1" type="ORF">Y032_0038g3576</name>
</gene>
<comment type="caution">
    <text evidence="1">The sequence shown here is derived from an EMBL/GenBank/DDBJ whole genome shotgun (WGS) entry which is preliminary data.</text>
</comment>
<sequence>MLFPPVLHHGISLPYLDLAHTTELKRLRTSSTSPRTCLFYAIELRHTLLTQGFPTMLSADSHFCIGAPISLAFFTLPPANTTLLRW</sequence>
<dbReference type="Proteomes" id="UP000024635">
    <property type="component" value="Unassembled WGS sequence"/>
</dbReference>
<protein>
    <submittedName>
        <fullName evidence="1">Uncharacterized protein</fullName>
    </submittedName>
</protein>
<dbReference type="AlphaFoldDB" id="A0A016UI30"/>
<accession>A0A016UI30</accession>
<organism evidence="1 2">
    <name type="scientific">Ancylostoma ceylanicum</name>
    <dbReference type="NCBI Taxonomy" id="53326"/>
    <lineage>
        <taxon>Eukaryota</taxon>
        <taxon>Metazoa</taxon>
        <taxon>Ecdysozoa</taxon>
        <taxon>Nematoda</taxon>
        <taxon>Chromadorea</taxon>
        <taxon>Rhabditida</taxon>
        <taxon>Rhabditina</taxon>
        <taxon>Rhabditomorpha</taxon>
        <taxon>Strongyloidea</taxon>
        <taxon>Ancylostomatidae</taxon>
        <taxon>Ancylostomatinae</taxon>
        <taxon>Ancylostoma</taxon>
    </lineage>
</organism>
<reference evidence="2" key="1">
    <citation type="journal article" date="2015" name="Nat. Genet.">
        <title>The genome and transcriptome of the zoonotic hookworm Ancylostoma ceylanicum identify infection-specific gene families.</title>
        <authorList>
            <person name="Schwarz E.M."/>
            <person name="Hu Y."/>
            <person name="Antoshechkin I."/>
            <person name="Miller M.M."/>
            <person name="Sternberg P.W."/>
            <person name="Aroian R.V."/>
        </authorList>
    </citation>
    <scope>NUCLEOTIDE SEQUENCE</scope>
    <source>
        <strain evidence="2">HY135</strain>
    </source>
</reference>
<keyword evidence="2" id="KW-1185">Reference proteome</keyword>